<feature type="compositionally biased region" description="Polar residues" evidence="1">
    <location>
        <begin position="25"/>
        <end position="37"/>
    </location>
</feature>
<gene>
    <name evidence="2" type="ORF">CHS0354_007273</name>
</gene>
<evidence type="ECO:0000256" key="1">
    <source>
        <dbReference type="SAM" id="MobiDB-lite"/>
    </source>
</evidence>
<name>A0AAE0WAL8_9BIVA</name>
<sequence>MSPRACRLPFNAQDCKLNRHERNKGTANFRGTNTRQDFNQHRGLAGYNNGSRSLKADQRTEVEKVEGRGTWSRDRKGNGVPVKEKEILQMSNVAETGGNTHVAYQTMKLAD</sequence>
<feature type="compositionally biased region" description="Basic and acidic residues" evidence="1">
    <location>
        <begin position="54"/>
        <end position="83"/>
    </location>
</feature>
<reference evidence="2" key="2">
    <citation type="journal article" date="2021" name="Genome Biol. Evol.">
        <title>Developing a high-quality reference genome for a parasitic bivalve with doubly uniparental inheritance (Bivalvia: Unionida).</title>
        <authorList>
            <person name="Smith C.H."/>
        </authorList>
    </citation>
    <scope>NUCLEOTIDE SEQUENCE</scope>
    <source>
        <strain evidence="2">CHS0354</strain>
        <tissue evidence="2">Mantle</tissue>
    </source>
</reference>
<dbReference type="AlphaFoldDB" id="A0AAE0WAL8"/>
<comment type="caution">
    <text evidence="2">The sequence shown here is derived from an EMBL/GenBank/DDBJ whole genome shotgun (WGS) entry which is preliminary data.</text>
</comment>
<accession>A0AAE0WAL8</accession>
<reference evidence="2" key="1">
    <citation type="journal article" date="2021" name="Genome Biol. Evol.">
        <title>A High-Quality Reference Genome for a Parasitic Bivalve with Doubly Uniparental Inheritance (Bivalvia: Unionida).</title>
        <authorList>
            <person name="Smith C.H."/>
        </authorList>
    </citation>
    <scope>NUCLEOTIDE SEQUENCE</scope>
    <source>
        <strain evidence="2">CHS0354</strain>
    </source>
</reference>
<organism evidence="2 3">
    <name type="scientific">Potamilus streckersoni</name>
    <dbReference type="NCBI Taxonomy" id="2493646"/>
    <lineage>
        <taxon>Eukaryota</taxon>
        <taxon>Metazoa</taxon>
        <taxon>Spiralia</taxon>
        <taxon>Lophotrochozoa</taxon>
        <taxon>Mollusca</taxon>
        <taxon>Bivalvia</taxon>
        <taxon>Autobranchia</taxon>
        <taxon>Heteroconchia</taxon>
        <taxon>Palaeoheterodonta</taxon>
        <taxon>Unionida</taxon>
        <taxon>Unionoidea</taxon>
        <taxon>Unionidae</taxon>
        <taxon>Ambleminae</taxon>
        <taxon>Lampsilini</taxon>
        <taxon>Potamilus</taxon>
    </lineage>
</organism>
<keyword evidence="3" id="KW-1185">Reference proteome</keyword>
<evidence type="ECO:0000313" key="2">
    <source>
        <dbReference type="EMBL" id="KAK3608248.1"/>
    </source>
</evidence>
<dbReference type="EMBL" id="JAEAOA010000502">
    <property type="protein sequence ID" value="KAK3608248.1"/>
    <property type="molecule type" value="Genomic_DNA"/>
</dbReference>
<feature type="region of interest" description="Disordered" evidence="1">
    <location>
        <begin position="21"/>
        <end position="83"/>
    </location>
</feature>
<reference evidence="2" key="3">
    <citation type="submission" date="2023-05" db="EMBL/GenBank/DDBJ databases">
        <authorList>
            <person name="Smith C.H."/>
        </authorList>
    </citation>
    <scope>NUCLEOTIDE SEQUENCE</scope>
    <source>
        <strain evidence="2">CHS0354</strain>
        <tissue evidence="2">Mantle</tissue>
    </source>
</reference>
<protein>
    <submittedName>
        <fullName evidence="2">Uncharacterized protein</fullName>
    </submittedName>
</protein>
<evidence type="ECO:0000313" key="3">
    <source>
        <dbReference type="Proteomes" id="UP001195483"/>
    </source>
</evidence>
<proteinExistence type="predicted"/>
<dbReference type="Proteomes" id="UP001195483">
    <property type="component" value="Unassembled WGS sequence"/>
</dbReference>